<sequence length="63" mass="6357">MLVVLFVVAVHQTSSSSQPCWAVLAAHTAGEVADDAEADREVAEGGCLSGESGLDAELGQDGV</sequence>
<proteinExistence type="predicted"/>
<dbReference type="Proteomes" id="UP000653308">
    <property type="component" value="Unassembled WGS sequence"/>
</dbReference>
<gene>
    <name evidence="2" type="ORF">GCM10010384_54990</name>
</gene>
<evidence type="ECO:0000313" key="2">
    <source>
        <dbReference type="EMBL" id="GGY41016.1"/>
    </source>
</evidence>
<organism evidence="2 3">
    <name type="scientific">Streptomyces djakartensis</name>
    <dbReference type="NCBI Taxonomy" id="68193"/>
    <lineage>
        <taxon>Bacteria</taxon>
        <taxon>Bacillati</taxon>
        <taxon>Actinomycetota</taxon>
        <taxon>Actinomycetes</taxon>
        <taxon>Kitasatosporales</taxon>
        <taxon>Streptomycetaceae</taxon>
        <taxon>Streptomyces</taxon>
    </lineage>
</organism>
<dbReference type="EMBL" id="BMWE01000019">
    <property type="protein sequence ID" value="GGY41016.1"/>
    <property type="molecule type" value="Genomic_DNA"/>
</dbReference>
<reference evidence="3" key="1">
    <citation type="journal article" date="2019" name="Int. J. Syst. Evol. Microbiol.">
        <title>The Global Catalogue of Microorganisms (GCM) 10K type strain sequencing project: providing services to taxonomists for standard genome sequencing and annotation.</title>
        <authorList>
            <consortium name="The Broad Institute Genomics Platform"/>
            <consortium name="The Broad Institute Genome Sequencing Center for Infectious Disease"/>
            <person name="Wu L."/>
            <person name="Ma J."/>
        </authorList>
    </citation>
    <scope>NUCLEOTIDE SEQUENCE [LARGE SCALE GENOMIC DNA]</scope>
    <source>
        <strain evidence="3">JCM 4957</strain>
    </source>
</reference>
<evidence type="ECO:0000256" key="1">
    <source>
        <dbReference type="SAM" id="MobiDB-lite"/>
    </source>
</evidence>
<accession>A0ABQ3ACK5</accession>
<comment type="caution">
    <text evidence="2">The sequence shown here is derived from an EMBL/GenBank/DDBJ whole genome shotgun (WGS) entry which is preliminary data.</text>
</comment>
<protein>
    <recommendedName>
        <fullName evidence="4">Secreted protein</fullName>
    </recommendedName>
</protein>
<evidence type="ECO:0000313" key="3">
    <source>
        <dbReference type="Proteomes" id="UP000653308"/>
    </source>
</evidence>
<keyword evidence="3" id="KW-1185">Reference proteome</keyword>
<evidence type="ECO:0008006" key="4">
    <source>
        <dbReference type="Google" id="ProtNLM"/>
    </source>
</evidence>
<name>A0ABQ3ACK5_9ACTN</name>
<feature type="region of interest" description="Disordered" evidence="1">
    <location>
        <begin position="42"/>
        <end position="63"/>
    </location>
</feature>